<dbReference type="Proteomes" id="UP000820818">
    <property type="component" value="Linkage Group LG2"/>
</dbReference>
<dbReference type="Gene3D" id="2.170.140.10">
    <property type="entry name" value="Chitin binding domain"/>
    <property type="match status" value="3"/>
</dbReference>
<dbReference type="Pfam" id="PF01607">
    <property type="entry name" value="CBM_14"/>
    <property type="match status" value="3"/>
</dbReference>
<organism evidence="7 8">
    <name type="scientific">Daphnia sinensis</name>
    <dbReference type="NCBI Taxonomy" id="1820382"/>
    <lineage>
        <taxon>Eukaryota</taxon>
        <taxon>Metazoa</taxon>
        <taxon>Ecdysozoa</taxon>
        <taxon>Arthropoda</taxon>
        <taxon>Crustacea</taxon>
        <taxon>Branchiopoda</taxon>
        <taxon>Diplostraca</taxon>
        <taxon>Cladocera</taxon>
        <taxon>Anomopoda</taxon>
        <taxon>Daphniidae</taxon>
        <taxon>Daphnia</taxon>
        <taxon>Daphnia similis group</taxon>
    </lineage>
</organism>
<feature type="domain" description="Chitin-binding type-2" evidence="6">
    <location>
        <begin position="209"/>
        <end position="265"/>
    </location>
</feature>
<dbReference type="GO" id="GO:0005576">
    <property type="term" value="C:extracellular region"/>
    <property type="evidence" value="ECO:0007669"/>
    <property type="project" value="InterPro"/>
</dbReference>
<keyword evidence="4" id="KW-1015">Disulfide bond</keyword>
<feature type="domain" description="Chitin-binding type-2" evidence="6">
    <location>
        <begin position="139"/>
        <end position="199"/>
    </location>
</feature>
<keyword evidence="1" id="KW-0147">Chitin-binding</keyword>
<dbReference type="SMART" id="SM00494">
    <property type="entry name" value="ChtBD2"/>
    <property type="match status" value="3"/>
</dbReference>
<evidence type="ECO:0000256" key="4">
    <source>
        <dbReference type="ARBA" id="ARBA00023157"/>
    </source>
</evidence>
<dbReference type="PANTHER" id="PTHR23301:SF100">
    <property type="entry name" value="GASP, ISOFORM A"/>
    <property type="match status" value="1"/>
</dbReference>
<dbReference type="InterPro" id="IPR036508">
    <property type="entry name" value="Chitin-bd_dom_sf"/>
</dbReference>
<evidence type="ECO:0000313" key="8">
    <source>
        <dbReference type="Proteomes" id="UP000820818"/>
    </source>
</evidence>
<keyword evidence="5" id="KW-0325">Glycoprotein</keyword>
<dbReference type="PANTHER" id="PTHR23301">
    <property type="entry name" value="CHITIN BINDING PERITROPHIN-A"/>
    <property type="match status" value="1"/>
</dbReference>
<dbReference type="AlphaFoldDB" id="A0AAD5PYU3"/>
<evidence type="ECO:0000256" key="3">
    <source>
        <dbReference type="ARBA" id="ARBA00022737"/>
    </source>
</evidence>
<dbReference type="PROSITE" id="PS50940">
    <property type="entry name" value="CHIT_BIND_II"/>
    <property type="match status" value="3"/>
</dbReference>
<dbReference type="GO" id="GO:0008061">
    <property type="term" value="F:chitin binding"/>
    <property type="evidence" value="ECO:0007669"/>
    <property type="project" value="UniProtKB-KW"/>
</dbReference>
<evidence type="ECO:0000256" key="2">
    <source>
        <dbReference type="ARBA" id="ARBA00022729"/>
    </source>
</evidence>
<name>A0AAD5PYU3_9CRUS</name>
<proteinExistence type="predicted"/>
<comment type="caution">
    <text evidence="7">The sequence shown here is derived from an EMBL/GenBank/DDBJ whole genome shotgun (WGS) entry which is preliminary data.</text>
</comment>
<evidence type="ECO:0000259" key="6">
    <source>
        <dbReference type="PROSITE" id="PS50940"/>
    </source>
</evidence>
<dbReference type="InterPro" id="IPR051940">
    <property type="entry name" value="Chitin_bind-dev_reg"/>
</dbReference>
<evidence type="ECO:0000313" key="7">
    <source>
        <dbReference type="EMBL" id="KAI9562753.1"/>
    </source>
</evidence>
<keyword evidence="8" id="KW-1185">Reference proteome</keyword>
<accession>A0AAD5PYU3</accession>
<keyword evidence="2" id="KW-0732">Signal</keyword>
<dbReference type="EMBL" id="WJBH02000002">
    <property type="protein sequence ID" value="KAI9562753.1"/>
    <property type="molecule type" value="Genomic_DNA"/>
</dbReference>
<sequence length="403" mass="43943">MGFRALEGTSYYRAYVFCFFLLHASSQSPPTFNLLGSLSLSLSRAYIKDVQLHLIVPNDTLLVSCPELLIASSNSLSLSSSRAAPHLFYPSTIRVDLSVFKVSKIRLDPTQKLSTMARALIVVAIIIGAASAQNIRSDAFVCPKENGFFAHDISCDKYWKCVDGVATLEVCGNGLAFDDTDPKNNRENCDYVYNIECGDRLELEPPISTPHCPSLHGVFPDETKCDVFWSCWNGEASRYQCAPGLAYSRESRVCTWADQVATCKQEEVGNGFVCPATGDVATGAFSRHAHPEDCRQYYVCMNGNAREYGCPLGTVFKIGLDDQSGFCADPEEVEGCADYYGTLDLNSLRNTEVQAGVAPAPEAAPVRVAAAPKKPVTSRPSFRPRPVTEVLVVEEPLADEAAV</sequence>
<keyword evidence="3" id="KW-0677">Repeat</keyword>
<evidence type="ECO:0000256" key="1">
    <source>
        <dbReference type="ARBA" id="ARBA00022669"/>
    </source>
</evidence>
<reference evidence="7 8" key="1">
    <citation type="submission" date="2022-05" db="EMBL/GenBank/DDBJ databases">
        <title>A multi-omics perspective on studying reproductive biology in Daphnia sinensis.</title>
        <authorList>
            <person name="Jia J."/>
        </authorList>
    </citation>
    <scope>NUCLEOTIDE SEQUENCE [LARGE SCALE GENOMIC DNA]</scope>
    <source>
        <strain evidence="7 8">WSL</strain>
    </source>
</reference>
<feature type="domain" description="Chitin-binding type-2" evidence="6">
    <location>
        <begin position="271"/>
        <end position="338"/>
    </location>
</feature>
<dbReference type="SUPFAM" id="SSF57625">
    <property type="entry name" value="Invertebrate chitin-binding proteins"/>
    <property type="match status" value="3"/>
</dbReference>
<protein>
    <submittedName>
        <fullName evidence="7">Gasp</fullName>
    </submittedName>
</protein>
<gene>
    <name evidence="7" type="ORF">GHT06_010207</name>
</gene>
<dbReference type="InterPro" id="IPR002557">
    <property type="entry name" value="Chitin-bd_dom"/>
</dbReference>
<evidence type="ECO:0000256" key="5">
    <source>
        <dbReference type="ARBA" id="ARBA00023180"/>
    </source>
</evidence>